<protein>
    <submittedName>
        <fullName evidence="1">Uncharacterized protein</fullName>
    </submittedName>
</protein>
<accession>A0A0F4TXQ6</accession>
<gene>
    <name evidence="1" type="ORF">VC34_00405</name>
</gene>
<organism evidence="1 2">
    <name type="scientific">Pseudomonas fluorescens</name>
    <dbReference type="NCBI Taxonomy" id="294"/>
    <lineage>
        <taxon>Bacteria</taxon>
        <taxon>Pseudomonadati</taxon>
        <taxon>Pseudomonadota</taxon>
        <taxon>Gammaproteobacteria</taxon>
        <taxon>Pseudomonadales</taxon>
        <taxon>Pseudomonadaceae</taxon>
        <taxon>Pseudomonas</taxon>
    </lineage>
</organism>
<reference evidence="1 2" key="1">
    <citation type="submission" date="2015-03" db="EMBL/GenBank/DDBJ databases">
        <title>Comparative genomics of Pseudomonas insights into diversity of traits involved in vanlence and defense.</title>
        <authorList>
            <person name="Qin Y."/>
        </authorList>
    </citation>
    <scope>NUCLEOTIDE SEQUENCE [LARGE SCALE GENOMIC DNA]</scope>
    <source>
        <strain evidence="1 2">C3</strain>
    </source>
</reference>
<dbReference type="Proteomes" id="UP000033500">
    <property type="component" value="Unassembled WGS sequence"/>
</dbReference>
<name>A0A0F4TXQ6_PSEFL</name>
<evidence type="ECO:0000313" key="1">
    <source>
        <dbReference type="EMBL" id="KJZ49151.1"/>
    </source>
</evidence>
<dbReference type="PATRIC" id="fig|294.131.peg.83"/>
<dbReference type="EMBL" id="LACD01000001">
    <property type="protein sequence ID" value="KJZ49151.1"/>
    <property type="molecule type" value="Genomic_DNA"/>
</dbReference>
<comment type="caution">
    <text evidence="1">The sequence shown here is derived from an EMBL/GenBank/DDBJ whole genome shotgun (WGS) entry which is preliminary data.</text>
</comment>
<evidence type="ECO:0000313" key="2">
    <source>
        <dbReference type="Proteomes" id="UP000033500"/>
    </source>
</evidence>
<dbReference type="AlphaFoldDB" id="A0A0F4TXQ6"/>
<sequence>MDNVLAKSVIEHDALMMNNMLLTGIADQTVADNSFVKNCIYLAQHGADKVAKSETQPGVWFDHYAGMFWSMDWTLAEPVEYIKPQFSGSLKQAWLKVARPYLSSAQIDQVGAVLGKLESDAQLLTKIAGLSGKIGGFNIVPVSYKPNGDLEMVVSHVRFIKSGITTPFLFWTIDQSLSQLDIRIRRLEIKRRDMDAIRKNVEDATRALALEFSEYGL</sequence>
<dbReference type="RefSeq" id="WP_046044767.1">
    <property type="nucleotide sequence ID" value="NZ_LACD01000001.1"/>
</dbReference>
<proteinExistence type="predicted"/>